<keyword evidence="3" id="KW-0862">Zinc</keyword>
<dbReference type="GO" id="GO:0008270">
    <property type="term" value="F:zinc ion binding"/>
    <property type="evidence" value="ECO:0007669"/>
    <property type="project" value="UniProtKB-KW"/>
</dbReference>
<dbReference type="PANTHER" id="PTHR25462:SF296">
    <property type="entry name" value="MEIOTIC P26, ISOFORM F"/>
    <property type="match status" value="1"/>
</dbReference>
<dbReference type="PROSITE" id="PS50089">
    <property type="entry name" value="ZF_RING_2"/>
    <property type="match status" value="1"/>
</dbReference>
<keyword evidence="6" id="KW-1185">Reference proteome</keyword>
<evidence type="ECO:0000256" key="4">
    <source>
        <dbReference type="PROSITE-ProRule" id="PRU00175"/>
    </source>
</evidence>
<accession>A0A8B8DP05</accession>
<reference evidence="7" key="2">
    <citation type="submission" date="2025-08" db="UniProtKB">
        <authorList>
            <consortium name="RefSeq"/>
        </authorList>
    </citation>
    <scope>IDENTIFICATION</scope>
    <source>
        <tissue evidence="7">Whole sample</tissue>
    </source>
</reference>
<evidence type="ECO:0000256" key="1">
    <source>
        <dbReference type="ARBA" id="ARBA00022723"/>
    </source>
</evidence>
<evidence type="ECO:0000259" key="5">
    <source>
        <dbReference type="PROSITE" id="PS50089"/>
    </source>
</evidence>
<gene>
    <name evidence="7" type="primary">LOC111128131</name>
</gene>
<dbReference type="Pfam" id="PF15227">
    <property type="entry name" value="zf-C3HC4_4"/>
    <property type="match status" value="1"/>
</dbReference>
<evidence type="ECO:0000256" key="3">
    <source>
        <dbReference type="ARBA" id="ARBA00022833"/>
    </source>
</evidence>
<dbReference type="InterPro" id="IPR013083">
    <property type="entry name" value="Znf_RING/FYVE/PHD"/>
</dbReference>
<dbReference type="RefSeq" id="XP_022329304.1">
    <property type="nucleotide sequence ID" value="XM_022473596.1"/>
</dbReference>
<evidence type="ECO:0000313" key="6">
    <source>
        <dbReference type="Proteomes" id="UP000694844"/>
    </source>
</evidence>
<proteinExistence type="predicted"/>
<dbReference type="InterPro" id="IPR017907">
    <property type="entry name" value="Znf_RING_CS"/>
</dbReference>
<evidence type="ECO:0000256" key="2">
    <source>
        <dbReference type="ARBA" id="ARBA00022771"/>
    </source>
</evidence>
<dbReference type="Gene3D" id="3.30.40.10">
    <property type="entry name" value="Zinc/RING finger domain, C3HC4 (zinc finger)"/>
    <property type="match status" value="1"/>
</dbReference>
<dbReference type="SUPFAM" id="SSF101898">
    <property type="entry name" value="NHL repeat"/>
    <property type="match status" value="1"/>
</dbReference>
<dbReference type="PANTHER" id="PTHR25462">
    <property type="entry name" value="BONUS, ISOFORM C-RELATED"/>
    <property type="match status" value="1"/>
</dbReference>
<dbReference type="InterPro" id="IPR047153">
    <property type="entry name" value="TRIM45/56/19-like"/>
</dbReference>
<dbReference type="GeneID" id="111128131"/>
<dbReference type="Proteomes" id="UP000694844">
    <property type="component" value="Chromosome 1"/>
</dbReference>
<keyword evidence="2 4" id="KW-0863">Zinc-finger</keyword>
<organism evidence="6 7">
    <name type="scientific">Crassostrea virginica</name>
    <name type="common">Eastern oyster</name>
    <dbReference type="NCBI Taxonomy" id="6565"/>
    <lineage>
        <taxon>Eukaryota</taxon>
        <taxon>Metazoa</taxon>
        <taxon>Spiralia</taxon>
        <taxon>Lophotrochozoa</taxon>
        <taxon>Mollusca</taxon>
        <taxon>Bivalvia</taxon>
        <taxon>Autobranchia</taxon>
        <taxon>Pteriomorphia</taxon>
        <taxon>Ostreida</taxon>
        <taxon>Ostreoidea</taxon>
        <taxon>Ostreidae</taxon>
        <taxon>Crassostrea</taxon>
    </lineage>
</organism>
<evidence type="ECO:0000313" key="7">
    <source>
        <dbReference type="RefSeq" id="XP_022329304.1"/>
    </source>
</evidence>
<dbReference type="SMART" id="SM00184">
    <property type="entry name" value="RING"/>
    <property type="match status" value="1"/>
</dbReference>
<name>A0A8B8DP05_CRAVI</name>
<dbReference type="AlphaFoldDB" id="A0A8B8DP05"/>
<feature type="domain" description="RING-type" evidence="5">
    <location>
        <begin position="17"/>
        <end position="60"/>
    </location>
</feature>
<dbReference type="KEGG" id="cvn:111128131"/>
<dbReference type="Gene3D" id="2.120.10.30">
    <property type="entry name" value="TolB, C-terminal domain"/>
    <property type="match status" value="1"/>
</dbReference>
<sequence length="565" mass="63847">MATSRLARNVTEDYLTCTICLQRFREPRTLPCEHTFCLSCLASHIGTSTDADVFVCPVDKTEIQTNKADDPWERARAFPSDVLAEALIKAVEEDAIQSNVGENGECLDFFCFGCQEMTSAENAVENHRKPTCDCVNLQKAYQRVMPVLMNYSRELEKIYLKSEKVRRTVQSGSGISEAKHEVLSEIGDFESCLDDFYVACKADLGLLKSKVAALDVRNETENDNVLHDEIARRYSTFNKHFDDENVPKLLKEYMSVKKGFEELNKFESSLEPKTQKFPLDFVPNKHLLSMLRTNQRCGILQKASNSHFRGQRKSPIEECNYYDVVMTDKYIVTCDGESGVVQRFLQDGSYVDSMKVDNICRMTAVTDDEIATTRLFKRKIAYISLGKKIHIRDQIKTKKSYIGICLLSDGNFCVSFYDGEEPPGIEIISDDGKVLKTILGHRNPTGSLPLFLIPMFLASTNSGYIIVCDFTDSNQVICFDSNLDLVWNQTFPNMPCCVTSDDDGTLYISFPDVNEVVAVHEEDGKKMRTVVRKSEGIKRPYAIAVNNGILVITEDETDKIHLVKV</sequence>
<dbReference type="SUPFAM" id="SSF57850">
    <property type="entry name" value="RING/U-box"/>
    <property type="match status" value="1"/>
</dbReference>
<dbReference type="OrthoDB" id="654191at2759"/>
<dbReference type="PROSITE" id="PS00518">
    <property type="entry name" value="ZF_RING_1"/>
    <property type="match status" value="1"/>
</dbReference>
<dbReference type="InterPro" id="IPR011042">
    <property type="entry name" value="6-blade_b-propeller_TolB-like"/>
</dbReference>
<protein>
    <submittedName>
        <fullName evidence="7">E3 ubiquitin-protein ligase TRIM31-like</fullName>
    </submittedName>
</protein>
<reference evidence="6" key="1">
    <citation type="submission" date="2024-06" db="UniProtKB">
        <authorList>
            <consortium name="RefSeq"/>
        </authorList>
    </citation>
    <scope>NUCLEOTIDE SEQUENCE [LARGE SCALE GENOMIC DNA]</scope>
</reference>
<dbReference type="InterPro" id="IPR001841">
    <property type="entry name" value="Znf_RING"/>
</dbReference>
<keyword evidence="1" id="KW-0479">Metal-binding</keyword>